<feature type="compositionally biased region" description="Acidic residues" evidence="2">
    <location>
        <begin position="368"/>
        <end position="377"/>
    </location>
</feature>
<feature type="region of interest" description="Disordered" evidence="2">
    <location>
        <begin position="348"/>
        <end position="396"/>
    </location>
</feature>
<feature type="compositionally biased region" description="Low complexity" evidence="2">
    <location>
        <begin position="193"/>
        <end position="207"/>
    </location>
</feature>
<accession>A0ABV9B471</accession>
<dbReference type="InterPro" id="IPR051909">
    <property type="entry name" value="MFP_Cation_Efflux"/>
</dbReference>
<gene>
    <name evidence="4" type="ORF">ACFPIH_44545</name>
</gene>
<dbReference type="EMBL" id="JBHSFK010000043">
    <property type="protein sequence ID" value="MFC4506439.1"/>
    <property type="molecule type" value="Genomic_DNA"/>
</dbReference>
<sequence length="487" mass="48518">MSRLGSRRKLGALVGAVVMVGAGGWVAGTQVHSPADAAAARRAPKAGPVTVEVGRRSLTATVVATGTVSFASPRPLSLAGSVGAGAIADAAGEGAEQRVTKAPAAGTKVKEGDVLMTVNGRPVLALSGSVPMYRPMGPGASGDDVKQLQRALRRLGFEPGAISGTFGQGTAAAVTAWYRAKGFEAQQPGAEDQQQLGQLQQAVSSAQETLLTTQNPQTGTEGSPQESTSPSSGPSATDQQVHALQLASARRSLTMANAALSTFQATYGTKVPAGEVVFFPKLPARLDKVTVKAGDAPSGPIGTVTSSDLIVEATVPGSDAELLRRGMSVAVTTADGEKVRGEVDAIGSDAAPATGSTGDESAATDTSDTGETDDSGDTADTADPAGTGGGSGPVQLRIAVPEPGPLAGQADAAVRVTIEVGASDGKVLAVPIAAIHTSSDGEARVQVERNGGVRDVSVTVGLAAAGLVEVKAPGGTLKEGDRVVIGR</sequence>
<dbReference type="SUPFAM" id="SSF47090">
    <property type="entry name" value="PGBD-like"/>
    <property type="match status" value="1"/>
</dbReference>
<proteinExistence type="predicted"/>
<keyword evidence="5" id="KW-1185">Reference proteome</keyword>
<dbReference type="InterPro" id="IPR036365">
    <property type="entry name" value="PGBD-like_sf"/>
</dbReference>
<dbReference type="PANTHER" id="PTHR30097">
    <property type="entry name" value="CATION EFFLUX SYSTEM PROTEIN CUSB"/>
    <property type="match status" value="1"/>
</dbReference>
<keyword evidence="1" id="KW-0813">Transport</keyword>
<evidence type="ECO:0000259" key="3">
    <source>
        <dbReference type="Pfam" id="PF01471"/>
    </source>
</evidence>
<dbReference type="Gene3D" id="1.10.101.10">
    <property type="entry name" value="PGBD-like superfamily/PGBD"/>
    <property type="match status" value="1"/>
</dbReference>
<feature type="domain" description="Peptidoglycan binding-like" evidence="3">
    <location>
        <begin position="141"/>
        <end position="182"/>
    </location>
</feature>
<dbReference type="Pfam" id="PF01471">
    <property type="entry name" value="PG_binding_1"/>
    <property type="match status" value="1"/>
</dbReference>
<evidence type="ECO:0000313" key="5">
    <source>
        <dbReference type="Proteomes" id="UP001595839"/>
    </source>
</evidence>
<feature type="compositionally biased region" description="Polar residues" evidence="2">
    <location>
        <begin position="208"/>
        <end position="240"/>
    </location>
</feature>
<evidence type="ECO:0000256" key="1">
    <source>
        <dbReference type="ARBA" id="ARBA00022448"/>
    </source>
</evidence>
<dbReference type="Proteomes" id="UP001595839">
    <property type="component" value="Unassembled WGS sequence"/>
</dbReference>
<organism evidence="4 5">
    <name type="scientific">Streptomyces vulcanius</name>
    <dbReference type="NCBI Taxonomy" id="1441876"/>
    <lineage>
        <taxon>Bacteria</taxon>
        <taxon>Bacillati</taxon>
        <taxon>Actinomycetota</taxon>
        <taxon>Actinomycetes</taxon>
        <taxon>Kitasatosporales</taxon>
        <taxon>Streptomycetaceae</taxon>
        <taxon>Streptomyces</taxon>
    </lineage>
</organism>
<dbReference type="RefSeq" id="WP_381176853.1">
    <property type="nucleotide sequence ID" value="NZ_JBHSFK010000043.1"/>
</dbReference>
<dbReference type="PANTHER" id="PTHR30097:SF4">
    <property type="entry name" value="SLR6042 PROTEIN"/>
    <property type="match status" value="1"/>
</dbReference>
<dbReference type="InterPro" id="IPR036366">
    <property type="entry name" value="PGBDSf"/>
</dbReference>
<name>A0ABV9B471_9ACTN</name>
<dbReference type="Gene3D" id="2.40.420.20">
    <property type="match status" value="1"/>
</dbReference>
<protein>
    <submittedName>
        <fullName evidence="4">Peptidoglycan-binding protein</fullName>
    </submittedName>
</protein>
<comment type="caution">
    <text evidence="4">The sequence shown here is derived from an EMBL/GenBank/DDBJ whole genome shotgun (WGS) entry which is preliminary data.</text>
</comment>
<evidence type="ECO:0000256" key="2">
    <source>
        <dbReference type="SAM" id="MobiDB-lite"/>
    </source>
</evidence>
<reference evidence="5" key="1">
    <citation type="journal article" date="2019" name="Int. J. Syst. Evol. Microbiol.">
        <title>The Global Catalogue of Microorganisms (GCM) 10K type strain sequencing project: providing services to taxonomists for standard genome sequencing and annotation.</title>
        <authorList>
            <consortium name="The Broad Institute Genomics Platform"/>
            <consortium name="The Broad Institute Genome Sequencing Center for Infectious Disease"/>
            <person name="Wu L."/>
            <person name="Ma J."/>
        </authorList>
    </citation>
    <scope>NUCLEOTIDE SEQUENCE [LARGE SCALE GENOMIC DNA]</scope>
    <source>
        <strain evidence="5">CGMCC 4.7177</strain>
    </source>
</reference>
<dbReference type="InterPro" id="IPR002477">
    <property type="entry name" value="Peptidoglycan-bd-like"/>
</dbReference>
<feature type="region of interest" description="Disordered" evidence="2">
    <location>
        <begin position="188"/>
        <end position="240"/>
    </location>
</feature>
<evidence type="ECO:0000313" key="4">
    <source>
        <dbReference type="EMBL" id="MFC4506439.1"/>
    </source>
</evidence>